<dbReference type="EMBL" id="HBIX01022200">
    <property type="protein sequence ID" value="CAE0722780.1"/>
    <property type="molecule type" value="Transcribed_RNA"/>
</dbReference>
<feature type="domain" description="EF-hand" evidence="3">
    <location>
        <begin position="252"/>
        <end position="287"/>
    </location>
</feature>
<dbReference type="AlphaFoldDB" id="A0A7S4APP9"/>
<dbReference type="InterPro" id="IPR002048">
    <property type="entry name" value="EF_hand_dom"/>
</dbReference>
<keyword evidence="1" id="KW-0106">Calcium</keyword>
<proteinExistence type="predicted"/>
<evidence type="ECO:0000259" key="2">
    <source>
        <dbReference type="PROSITE" id="PS50042"/>
    </source>
</evidence>
<accession>A0A7S4APP9</accession>
<evidence type="ECO:0000313" key="4">
    <source>
        <dbReference type="EMBL" id="CAE0722780.1"/>
    </source>
</evidence>
<reference evidence="4" key="1">
    <citation type="submission" date="2021-01" db="EMBL/GenBank/DDBJ databases">
        <authorList>
            <person name="Corre E."/>
            <person name="Pelletier E."/>
            <person name="Niang G."/>
            <person name="Scheremetjew M."/>
            <person name="Finn R."/>
            <person name="Kale V."/>
            <person name="Holt S."/>
            <person name="Cochrane G."/>
            <person name="Meng A."/>
            <person name="Brown T."/>
            <person name="Cohen L."/>
        </authorList>
    </citation>
    <scope>NUCLEOTIDE SEQUENCE</scope>
    <source>
        <strain evidence="4">10249 10 AB</strain>
    </source>
</reference>
<dbReference type="CDD" id="cd00038">
    <property type="entry name" value="CAP_ED"/>
    <property type="match status" value="2"/>
</dbReference>
<organism evidence="4">
    <name type="scientific">Pseudo-nitzschia australis</name>
    <dbReference type="NCBI Taxonomy" id="44445"/>
    <lineage>
        <taxon>Eukaryota</taxon>
        <taxon>Sar</taxon>
        <taxon>Stramenopiles</taxon>
        <taxon>Ochrophyta</taxon>
        <taxon>Bacillariophyta</taxon>
        <taxon>Bacillariophyceae</taxon>
        <taxon>Bacillariophycidae</taxon>
        <taxon>Bacillariales</taxon>
        <taxon>Bacillariaceae</taxon>
        <taxon>Pseudo-nitzschia</taxon>
    </lineage>
</organism>
<sequence length="289" mass="33094">MYFLSSGKVEVQTRKGQLVAILRSGDFFGEGSLLDDSKKRFTTAKCATPVDVVVIKREDFDRYTRSSIHTKNELKRKWRARSLVYAKNLLRLEQSVKARTLSEGDVVYHEGDKGIAMYRVDDTEGGELDVLHGDVPVHKYASGDSFGESSLLFDKPRSSTVRCMSDTCRIHEMSGEDFMAVIQSSPDSADSFRNMCRKRLFKRAVKQFSLETNRGLSDDDIVAAFHNADEDNSGYLSVEDVRRIMHRMDPKFPMSEIHELMKFVDVDEDGRVDIIEFKQIFRQFEDEKA</sequence>
<dbReference type="InterPro" id="IPR000595">
    <property type="entry name" value="cNMP-bd_dom"/>
</dbReference>
<dbReference type="CDD" id="cd00051">
    <property type="entry name" value="EFh"/>
    <property type="match status" value="1"/>
</dbReference>
<dbReference type="InterPro" id="IPR011992">
    <property type="entry name" value="EF-hand-dom_pair"/>
</dbReference>
<dbReference type="InterPro" id="IPR018490">
    <property type="entry name" value="cNMP-bd_dom_sf"/>
</dbReference>
<dbReference type="Gene3D" id="2.60.120.10">
    <property type="entry name" value="Jelly Rolls"/>
    <property type="match status" value="2"/>
</dbReference>
<name>A0A7S4APP9_9STRA</name>
<protein>
    <recommendedName>
        <fullName evidence="5">Calmodulin</fullName>
    </recommendedName>
</protein>
<dbReference type="PANTHER" id="PTHR23011:SF28">
    <property type="entry name" value="CYCLIC NUCLEOTIDE-BINDING DOMAIN CONTAINING PROTEIN"/>
    <property type="match status" value="1"/>
</dbReference>
<dbReference type="InterPro" id="IPR014710">
    <property type="entry name" value="RmlC-like_jellyroll"/>
</dbReference>
<dbReference type="PROSITE" id="PS00018">
    <property type="entry name" value="EF_HAND_1"/>
    <property type="match status" value="2"/>
</dbReference>
<dbReference type="InterPro" id="IPR018247">
    <property type="entry name" value="EF_Hand_1_Ca_BS"/>
</dbReference>
<dbReference type="PROSITE" id="PS50222">
    <property type="entry name" value="EF_HAND_2"/>
    <property type="match status" value="2"/>
</dbReference>
<dbReference type="GO" id="GO:0005509">
    <property type="term" value="F:calcium ion binding"/>
    <property type="evidence" value="ECO:0007669"/>
    <property type="project" value="InterPro"/>
</dbReference>
<dbReference type="Pfam" id="PF13499">
    <property type="entry name" value="EF-hand_7"/>
    <property type="match status" value="1"/>
</dbReference>
<dbReference type="Gene3D" id="1.10.238.10">
    <property type="entry name" value="EF-hand"/>
    <property type="match status" value="1"/>
</dbReference>
<evidence type="ECO:0000259" key="3">
    <source>
        <dbReference type="PROSITE" id="PS50222"/>
    </source>
</evidence>
<feature type="domain" description="EF-hand" evidence="3">
    <location>
        <begin position="216"/>
        <end position="251"/>
    </location>
</feature>
<feature type="domain" description="Cyclic nucleotide-binding" evidence="2">
    <location>
        <begin position="89"/>
        <end position="187"/>
    </location>
</feature>
<evidence type="ECO:0008006" key="5">
    <source>
        <dbReference type="Google" id="ProtNLM"/>
    </source>
</evidence>
<dbReference type="PANTHER" id="PTHR23011">
    <property type="entry name" value="CYCLIC NUCLEOTIDE-BINDING DOMAIN CONTAINING PROTEIN"/>
    <property type="match status" value="1"/>
</dbReference>
<dbReference type="SUPFAM" id="SSF51206">
    <property type="entry name" value="cAMP-binding domain-like"/>
    <property type="match status" value="2"/>
</dbReference>
<dbReference type="Pfam" id="PF00027">
    <property type="entry name" value="cNMP_binding"/>
    <property type="match status" value="2"/>
</dbReference>
<gene>
    <name evidence="4" type="ORF">PAUS00366_LOCUS15536</name>
</gene>
<dbReference type="PROSITE" id="PS50042">
    <property type="entry name" value="CNMP_BINDING_3"/>
    <property type="match status" value="2"/>
</dbReference>
<evidence type="ECO:0000256" key="1">
    <source>
        <dbReference type="ARBA" id="ARBA00022837"/>
    </source>
</evidence>
<dbReference type="SMART" id="SM00100">
    <property type="entry name" value="cNMP"/>
    <property type="match status" value="1"/>
</dbReference>
<feature type="domain" description="Cyclic nucleotide-binding" evidence="2">
    <location>
        <begin position="1"/>
        <end position="62"/>
    </location>
</feature>
<dbReference type="SMART" id="SM00054">
    <property type="entry name" value="EFh"/>
    <property type="match status" value="2"/>
</dbReference>
<dbReference type="SUPFAM" id="SSF47473">
    <property type="entry name" value="EF-hand"/>
    <property type="match status" value="1"/>
</dbReference>